<dbReference type="AlphaFoldDB" id="A0A226DHZ1"/>
<evidence type="ECO:0000313" key="3">
    <source>
        <dbReference type="Proteomes" id="UP000198287"/>
    </source>
</evidence>
<dbReference type="EMBL" id="LNIX01000019">
    <property type="protein sequence ID" value="OXA44799.1"/>
    <property type="molecule type" value="Genomic_DNA"/>
</dbReference>
<feature type="compositionally biased region" description="Low complexity" evidence="1">
    <location>
        <begin position="463"/>
        <end position="474"/>
    </location>
</feature>
<protein>
    <submittedName>
        <fullName evidence="2">Uncharacterized protein</fullName>
    </submittedName>
</protein>
<comment type="caution">
    <text evidence="2">The sequence shown here is derived from an EMBL/GenBank/DDBJ whole genome shotgun (WGS) entry which is preliminary data.</text>
</comment>
<evidence type="ECO:0000256" key="1">
    <source>
        <dbReference type="SAM" id="MobiDB-lite"/>
    </source>
</evidence>
<evidence type="ECO:0000313" key="2">
    <source>
        <dbReference type="EMBL" id="OXA44799.1"/>
    </source>
</evidence>
<feature type="compositionally biased region" description="Polar residues" evidence="1">
    <location>
        <begin position="550"/>
        <end position="572"/>
    </location>
</feature>
<gene>
    <name evidence="2" type="ORF">Fcan01_20826</name>
</gene>
<feature type="compositionally biased region" description="Basic and acidic residues" evidence="1">
    <location>
        <begin position="582"/>
        <end position="596"/>
    </location>
</feature>
<dbReference type="Proteomes" id="UP000198287">
    <property type="component" value="Unassembled WGS sequence"/>
</dbReference>
<name>A0A226DHZ1_FOLCA</name>
<keyword evidence="3" id="KW-1185">Reference proteome</keyword>
<feature type="compositionally biased region" description="Basic residues" evidence="1">
    <location>
        <begin position="414"/>
        <end position="423"/>
    </location>
</feature>
<organism evidence="2 3">
    <name type="scientific">Folsomia candida</name>
    <name type="common">Springtail</name>
    <dbReference type="NCBI Taxonomy" id="158441"/>
    <lineage>
        <taxon>Eukaryota</taxon>
        <taxon>Metazoa</taxon>
        <taxon>Ecdysozoa</taxon>
        <taxon>Arthropoda</taxon>
        <taxon>Hexapoda</taxon>
        <taxon>Collembola</taxon>
        <taxon>Entomobryomorpha</taxon>
        <taxon>Isotomoidea</taxon>
        <taxon>Isotomidae</taxon>
        <taxon>Proisotominae</taxon>
        <taxon>Folsomia</taxon>
    </lineage>
</organism>
<feature type="compositionally biased region" description="Basic and acidic residues" evidence="1">
    <location>
        <begin position="391"/>
        <end position="413"/>
    </location>
</feature>
<accession>A0A226DHZ1</accession>
<sequence>MVVMPGPTGHPRTFPFQDQIDKIIFEYIANNQRNCKIKNGREMTLIIKLVLYTKTEPNAYIHQYLKLLEDKVTLNHGDHWVPLCWAYSEISEILNHRNLPPDAGRRKLKEFFQFCILRRASSLFDLHQIMVMMDHSGRLGPLSRETVLELVKIGHSQLGTCTIEEIILHKARILSQNKRFPEIKSLDDIGPAVYGSDPVKMTISDFYPTIFETAERIEIPHIFQRLQASFREKIQSGMSLTDVPKLIREMVDVCPANEKANGTIWHMLDKMSKNESLGVIDALAFLWVYVGVLEKRRIAIGEIRRAKRKVDALAGRLFQAAVQKENIEHVANLWNAVRYLHNPTPKGGDFSITKAILHEAYPNMDLSMDYSRVSYEPDKFFKAMSTNRPLRPAEETERSDNSEDAKIVQDGAKKLKKKEHKHKSSGDQRQTEANLVPNQTYTNDQGQQSTLEATDLTPPPTPELDYQSPTATASSPPPRTKKKKRDTDENSGVILEKVVSTVDPTDLEIDTEELPPQDIKLENTEPPLSSTATNTCKKNKKRKRDGESIPLQSQGLTDSDPNDSSTTANISISKKKKRKHEKKSDDPIIPNPERKNSTRQPL</sequence>
<feature type="region of interest" description="Disordered" evidence="1">
    <location>
        <begin position="386"/>
        <end position="602"/>
    </location>
</feature>
<feature type="compositionally biased region" description="Polar residues" evidence="1">
    <location>
        <begin position="431"/>
        <end position="449"/>
    </location>
</feature>
<reference evidence="2 3" key="1">
    <citation type="submission" date="2015-12" db="EMBL/GenBank/DDBJ databases">
        <title>The genome of Folsomia candida.</title>
        <authorList>
            <person name="Faddeeva A."/>
            <person name="Derks M.F."/>
            <person name="Anvar Y."/>
            <person name="Smit S."/>
            <person name="Van Straalen N."/>
            <person name="Roelofs D."/>
        </authorList>
    </citation>
    <scope>NUCLEOTIDE SEQUENCE [LARGE SCALE GENOMIC DNA]</scope>
    <source>
        <strain evidence="2 3">VU population</strain>
        <tissue evidence="2">Whole body</tissue>
    </source>
</reference>
<proteinExistence type="predicted"/>
<feature type="compositionally biased region" description="Acidic residues" evidence="1">
    <location>
        <begin position="505"/>
        <end position="515"/>
    </location>
</feature>